<reference evidence="2 3" key="1">
    <citation type="submission" date="2020-08" db="EMBL/GenBank/DDBJ databases">
        <title>Genomic Encyclopedia of Type Strains, Phase IV (KMG-IV): sequencing the most valuable type-strain genomes for metagenomic binning, comparative biology and taxonomic classification.</title>
        <authorList>
            <person name="Goeker M."/>
        </authorList>
    </citation>
    <scope>NUCLEOTIDE SEQUENCE [LARGE SCALE GENOMIC DNA]</scope>
    <source>
        <strain evidence="2 3">DSM 43350</strain>
    </source>
</reference>
<feature type="region of interest" description="Disordered" evidence="1">
    <location>
        <begin position="1"/>
        <end position="41"/>
    </location>
</feature>
<name>A0A7W9T6K5_9ACTN</name>
<accession>A0A7W9T6K5</accession>
<evidence type="ECO:0000256" key="1">
    <source>
        <dbReference type="SAM" id="MobiDB-lite"/>
    </source>
</evidence>
<gene>
    <name evidence="2" type="ORF">HNR57_000400</name>
</gene>
<dbReference type="Proteomes" id="UP000591537">
    <property type="component" value="Unassembled WGS sequence"/>
</dbReference>
<keyword evidence="3" id="KW-1185">Reference proteome</keyword>
<comment type="caution">
    <text evidence="2">The sequence shown here is derived from an EMBL/GenBank/DDBJ whole genome shotgun (WGS) entry which is preliminary data.</text>
</comment>
<evidence type="ECO:0000313" key="2">
    <source>
        <dbReference type="EMBL" id="MBB6074516.1"/>
    </source>
</evidence>
<dbReference type="EMBL" id="JACHGV010000001">
    <property type="protein sequence ID" value="MBB6074516.1"/>
    <property type="molecule type" value="Genomic_DNA"/>
</dbReference>
<feature type="compositionally biased region" description="Basic residues" evidence="1">
    <location>
        <begin position="1"/>
        <end position="11"/>
    </location>
</feature>
<protein>
    <submittedName>
        <fullName evidence="2">Uncharacterized protein</fullName>
    </submittedName>
</protein>
<evidence type="ECO:0000313" key="3">
    <source>
        <dbReference type="Proteomes" id="UP000591537"/>
    </source>
</evidence>
<proteinExistence type="predicted"/>
<sequence>MVTVRAARRPCRSATAPISSPPTGRMKKPTANTANVDSSGTSELSALWGKTWSAMQVARNV</sequence>
<feature type="compositionally biased region" description="Polar residues" evidence="1">
    <location>
        <begin position="30"/>
        <end position="41"/>
    </location>
</feature>
<dbReference type="AlphaFoldDB" id="A0A7W9T6K5"/>
<organism evidence="2 3">
    <name type="scientific">Streptomyces paradoxus</name>
    <dbReference type="NCBI Taxonomy" id="66375"/>
    <lineage>
        <taxon>Bacteria</taxon>
        <taxon>Bacillati</taxon>
        <taxon>Actinomycetota</taxon>
        <taxon>Actinomycetes</taxon>
        <taxon>Kitasatosporales</taxon>
        <taxon>Streptomycetaceae</taxon>
        <taxon>Streptomyces</taxon>
    </lineage>
</organism>